<keyword evidence="5" id="KW-1185">Reference proteome</keyword>
<dbReference type="GeneTree" id="ENSGT00940000170913"/>
<evidence type="ECO:0000313" key="5">
    <source>
        <dbReference type="Proteomes" id="UP000314982"/>
    </source>
</evidence>
<dbReference type="PROSITE" id="PS51041">
    <property type="entry name" value="EMI"/>
    <property type="match status" value="1"/>
</dbReference>
<dbReference type="Proteomes" id="UP000314982">
    <property type="component" value="Unassembled WGS sequence"/>
</dbReference>
<organism evidence="4 5">
    <name type="scientific">Hucho hucho</name>
    <name type="common">huchen</name>
    <dbReference type="NCBI Taxonomy" id="62062"/>
    <lineage>
        <taxon>Eukaryota</taxon>
        <taxon>Metazoa</taxon>
        <taxon>Chordata</taxon>
        <taxon>Craniata</taxon>
        <taxon>Vertebrata</taxon>
        <taxon>Euteleostomi</taxon>
        <taxon>Actinopterygii</taxon>
        <taxon>Neopterygii</taxon>
        <taxon>Teleostei</taxon>
        <taxon>Protacanthopterygii</taxon>
        <taxon>Salmoniformes</taxon>
        <taxon>Salmonidae</taxon>
        <taxon>Salmoninae</taxon>
        <taxon>Hucho</taxon>
    </lineage>
</organism>
<evidence type="ECO:0000313" key="4">
    <source>
        <dbReference type="Ensembl" id="ENSHHUP00000057742.1"/>
    </source>
</evidence>
<reference evidence="5" key="1">
    <citation type="submission" date="2018-06" db="EMBL/GenBank/DDBJ databases">
        <title>Genome assembly of Danube salmon.</title>
        <authorList>
            <person name="Macqueen D.J."/>
            <person name="Gundappa M.K."/>
        </authorList>
    </citation>
    <scope>NUCLEOTIDE SEQUENCE [LARGE SCALE GENOMIC DNA]</scope>
</reference>
<reference evidence="4" key="2">
    <citation type="submission" date="2025-08" db="UniProtKB">
        <authorList>
            <consortium name="Ensembl"/>
        </authorList>
    </citation>
    <scope>IDENTIFICATION</scope>
</reference>
<evidence type="ECO:0000256" key="1">
    <source>
        <dbReference type="ARBA" id="ARBA00022729"/>
    </source>
</evidence>
<name>A0A4W5P336_9TELE</name>
<sequence>MKSQSHCPNGTPDCQLVMYKLSTRPVYRLKQKIFTALLWRCCTGHGRENCEEMGTDTELHTTDTHMV</sequence>
<dbReference type="Pfam" id="PF07546">
    <property type="entry name" value="EMI"/>
    <property type="match status" value="1"/>
</dbReference>
<dbReference type="Ensembl" id="ENSHHUT00000059724.1">
    <property type="protein sequence ID" value="ENSHHUP00000057742.1"/>
    <property type="gene ID" value="ENSHHUG00000034399.1"/>
</dbReference>
<dbReference type="STRING" id="62062.ENSHHUP00000057742"/>
<proteinExistence type="predicted"/>
<feature type="domain" description="EMI" evidence="3">
    <location>
        <begin position="1"/>
        <end position="52"/>
    </location>
</feature>
<evidence type="ECO:0000256" key="2">
    <source>
        <dbReference type="ARBA" id="ARBA00023157"/>
    </source>
</evidence>
<reference evidence="4" key="3">
    <citation type="submission" date="2025-09" db="UniProtKB">
        <authorList>
            <consortium name="Ensembl"/>
        </authorList>
    </citation>
    <scope>IDENTIFICATION</scope>
</reference>
<evidence type="ECO:0000259" key="3">
    <source>
        <dbReference type="PROSITE" id="PS51041"/>
    </source>
</evidence>
<accession>A0A4W5P336</accession>
<keyword evidence="1" id="KW-0732">Signal</keyword>
<dbReference type="InterPro" id="IPR011489">
    <property type="entry name" value="EMI_domain"/>
</dbReference>
<protein>
    <recommendedName>
        <fullName evidence="3">EMI domain-containing protein</fullName>
    </recommendedName>
</protein>
<dbReference type="AlphaFoldDB" id="A0A4W5P336"/>
<keyword evidence="2" id="KW-1015">Disulfide bond</keyword>